<accession>D4XUW1</accession>
<evidence type="ECO:0000313" key="1">
    <source>
        <dbReference type="EMBL" id="EFF41866.1"/>
    </source>
</evidence>
<gene>
    <name evidence="1" type="ORF">MALL_0115</name>
</gene>
<sequence>MKKTINEKMNKLYCIIAAMYVSSLPSKERSMWKYQKQHLSAKFDINVGSIHFYEQHMDVFFDNGKQGFNKKDFNLWDNDLFLIYEHFKNHSQLELKEIFNKLLWVPNEKLKNIISPKLLKSSLEAKKKIIPNFKPLS</sequence>
<evidence type="ECO:0000313" key="2">
    <source>
        <dbReference type="Proteomes" id="UP000004757"/>
    </source>
</evidence>
<reference evidence="1 2" key="1">
    <citation type="submission" date="2010-03" db="EMBL/GenBank/DDBJ databases">
        <authorList>
            <person name="Glass J.I."/>
            <person name="Benders G.A."/>
            <person name="Durkin A.S."/>
            <person name="Farmerie W.G."/>
            <person name="Hlavinka K."/>
            <person name="Hostetler J."/>
            <person name="Jackson J."/>
            <person name="May M.A."/>
            <person name="Miller R.H."/>
            <person name="Paralanov V."/>
            <person name="Radune D."/>
            <person name="Szczypinski B."/>
            <person name="Brown D.R."/>
        </authorList>
    </citation>
    <scope>NUCLEOTIDE SEQUENCE [LARGE SCALE GENOMIC DNA]</scope>
    <source>
        <strain evidence="1 2">A21JP2</strain>
    </source>
</reference>
<dbReference type="RefSeq" id="WP_005683150.1">
    <property type="nucleotide sequence ID" value="NZ_ADNC01000002.1"/>
</dbReference>
<comment type="caution">
    <text evidence="1">The sequence shown here is derived from an EMBL/GenBank/DDBJ whole genome shotgun (WGS) entry which is preliminary data.</text>
</comment>
<protein>
    <submittedName>
        <fullName evidence="1">Uncharacterized protein</fullName>
    </submittedName>
</protein>
<organism evidence="1 2">
    <name type="scientific">Mycoplasmopsis alligatoris A21JP2</name>
    <dbReference type="NCBI Taxonomy" id="747682"/>
    <lineage>
        <taxon>Bacteria</taxon>
        <taxon>Bacillati</taxon>
        <taxon>Mycoplasmatota</taxon>
        <taxon>Mycoplasmoidales</taxon>
        <taxon>Metamycoplasmataceae</taxon>
        <taxon>Mycoplasmopsis</taxon>
    </lineage>
</organism>
<keyword evidence="2" id="KW-1185">Reference proteome</keyword>
<name>D4XUW1_9BACT</name>
<dbReference type="AlphaFoldDB" id="D4XUW1"/>
<dbReference type="EMBL" id="ADNC01000002">
    <property type="protein sequence ID" value="EFF41866.1"/>
    <property type="molecule type" value="Genomic_DNA"/>
</dbReference>
<dbReference type="Proteomes" id="UP000004757">
    <property type="component" value="Unassembled WGS sequence"/>
</dbReference>
<proteinExistence type="predicted"/>
<dbReference type="STRING" id="747682.MALL_0115"/>